<dbReference type="AlphaFoldDB" id="A0A1I8EJU4"/>
<protein>
    <recommendedName>
        <fullName evidence="1">RNA helicase</fullName>
        <ecNumber evidence="1">3.6.4.13</ecNumber>
    </recommendedName>
</protein>
<feature type="coiled-coil region" evidence="8">
    <location>
        <begin position="564"/>
        <end position="604"/>
    </location>
</feature>
<dbReference type="EC" id="3.6.4.13" evidence="1"/>
<evidence type="ECO:0000256" key="5">
    <source>
        <dbReference type="ARBA" id="ARBA00022840"/>
    </source>
</evidence>
<evidence type="ECO:0000256" key="7">
    <source>
        <dbReference type="RuleBase" id="RU000492"/>
    </source>
</evidence>
<evidence type="ECO:0000256" key="6">
    <source>
        <dbReference type="PROSITE-ProRule" id="PRU00552"/>
    </source>
</evidence>
<dbReference type="InterPro" id="IPR050079">
    <property type="entry name" value="DEAD_box_RNA_helicase"/>
</dbReference>
<evidence type="ECO:0000259" key="11">
    <source>
        <dbReference type="PROSITE" id="PS51194"/>
    </source>
</evidence>
<name>A0A1I8EJU4_WUCBA</name>
<dbReference type="InterPro" id="IPR014014">
    <property type="entry name" value="RNA_helicase_DEAD_Q_motif"/>
</dbReference>
<dbReference type="PROSITE" id="PS51195">
    <property type="entry name" value="Q_MOTIF"/>
    <property type="match status" value="1"/>
</dbReference>
<keyword evidence="5 7" id="KW-0067">ATP-binding</keyword>
<evidence type="ECO:0000313" key="13">
    <source>
        <dbReference type="WBParaSite" id="maker-PairedContig_262-snap-gene-8.36-mRNA-1"/>
    </source>
</evidence>
<feature type="region of interest" description="Disordered" evidence="9">
    <location>
        <begin position="621"/>
        <end position="642"/>
    </location>
</feature>
<dbReference type="CDD" id="cd17947">
    <property type="entry name" value="DEADc_DDX27"/>
    <property type="match status" value="1"/>
</dbReference>
<dbReference type="GO" id="GO:0016787">
    <property type="term" value="F:hydrolase activity"/>
    <property type="evidence" value="ECO:0007669"/>
    <property type="project" value="UniProtKB-KW"/>
</dbReference>
<dbReference type="InterPro" id="IPR011545">
    <property type="entry name" value="DEAD/DEAH_box_helicase_dom"/>
</dbReference>
<sequence>MLYPPTVVDDEVVDVLESTDDEGLEVKKKRQKGINKDFADGFVFDCVSGEDKEVDILKSLQSYVKKGTSSTLEEKIERERAKLFGSESLEKIPELVQEMENISDNIRVKQRRKKRCYATDSFFDDVTSSKALNAETAIGFDKMNLSRALLKAITACGFAEPTRIQSTCIPLALAGRDLCACSATGTGKTVAFMLPVLERLLYRSQQKSVTRVIVLTPTRELAIQTFQVSRQLSKFMSIDICLCADRIGRGIRNDRNKKIVMMCEMDRFSGLLCSCVSLKWCGSTVEMGWQGGGLDLKTQEAALRQRPDIVIATPGRLIDHLHNAPNFSLADVEILVLDEADRMLDEAFSIQMKEIIHLCARNRQTMLFSATMTDQIEELAAVSLKNPVKLFISGNTETALNLRQEFVRIRENHEADRECIVAGLVTRNFPDHTIIFVKTKKTCRRLHIILGLLGAKVGQLHSGLTQRQRVEALFRFKKAELDVLVSTDLAARGLDVEGVKTVINMDMPTTLKQYIHRVGRTARAGRVGRSISLVGESERKVLKEIVASNKEGSLKQRLISANVIDAYKNRIESLKESIEKIKEEEEVERTLRLAQEELQRGKTRLEGNTEKRHWIKLQKPLLNEKDAKKSKNHDAGDDGSEEELRARRLAEFQVRSAKRARKGKKLQAVCENNDRRSNEGKKRKLRSFTSELTDVRKKAVKRFRYGAEDADFKAVRVKKKKARRIVN</sequence>
<dbReference type="GO" id="GO:0003724">
    <property type="term" value="F:RNA helicase activity"/>
    <property type="evidence" value="ECO:0007669"/>
    <property type="project" value="UniProtKB-EC"/>
</dbReference>
<feature type="domain" description="DEAD-box RNA helicase Q" evidence="12">
    <location>
        <begin position="138"/>
        <end position="166"/>
    </location>
</feature>
<reference evidence="13" key="1">
    <citation type="submission" date="2016-11" db="UniProtKB">
        <authorList>
            <consortium name="WormBaseParasite"/>
        </authorList>
    </citation>
    <scope>IDENTIFICATION</scope>
    <source>
        <strain evidence="13">pt0022</strain>
    </source>
</reference>
<organism evidence="13">
    <name type="scientific">Wuchereria bancrofti</name>
    <dbReference type="NCBI Taxonomy" id="6293"/>
    <lineage>
        <taxon>Eukaryota</taxon>
        <taxon>Metazoa</taxon>
        <taxon>Ecdysozoa</taxon>
        <taxon>Nematoda</taxon>
        <taxon>Chromadorea</taxon>
        <taxon>Rhabditida</taxon>
        <taxon>Spirurina</taxon>
        <taxon>Spiruromorpha</taxon>
        <taxon>Filarioidea</taxon>
        <taxon>Onchocercidae</taxon>
        <taxon>Wuchereria</taxon>
    </lineage>
</organism>
<accession>A0A1I8EJU4</accession>
<dbReference type="PROSITE" id="PS51194">
    <property type="entry name" value="HELICASE_CTER"/>
    <property type="match status" value="1"/>
</dbReference>
<dbReference type="InterPro" id="IPR027417">
    <property type="entry name" value="P-loop_NTPase"/>
</dbReference>
<dbReference type="STRING" id="6293.A0A1I8EJU4"/>
<dbReference type="InterPro" id="IPR000629">
    <property type="entry name" value="RNA-helicase_DEAD-box_CS"/>
</dbReference>
<dbReference type="WBParaSite" id="maker-PairedContig_262-snap-gene-8.36-mRNA-1">
    <property type="protein sequence ID" value="maker-PairedContig_262-snap-gene-8.36-mRNA-1"/>
    <property type="gene ID" value="maker-PairedContig_262-snap-gene-8.36"/>
</dbReference>
<feature type="domain" description="Helicase C-terminal" evidence="11">
    <location>
        <begin position="401"/>
        <end position="582"/>
    </location>
</feature>
<dbReference type="PANTHER" id="PTHR47959">
    <property type="entry name" value="ATP-DEPENDENT RNA HELICASE RHLE-RELATED"/>
    <property type="match status" value="1"/>
</dbReference>
<feature type="compositionally biased region" description="Basic and acidic residues" evidence="9">
    <location>
        <begin position="622"/>
        <end position="642"/>
    </location>
</feature>
<dbReference type="SMART" id="SM00487">
    <property type="entry name" value="DEXDc"/>
    <property type="match status" value="1"/>
</dbReference>
<feature type="short sequence motif" description="Q motif" evidence="6">
    <location>
        <begin position="138"/>
        <end position="166"/>
    </location>
</feature>
<dbReference type="InterPro" id="IPR001650">
    <property type="entry name" value="Helicase_C-like"/>
</dbReference>
<dbReference type="PANTHER" id="PTHR47959:SF1">
    <property type="entry name" value="ATP-DEPENDENT RNA HELICASE DBPA"/>
    <property type="match status" value="1"/>
</dbReference>
<evidence type="ECO:0000256" key="4">
    <source>
        <dbReference type="ARBA" id="ARBA00022806"/>
    </source>
</evidence>
<evidence type="ECO:0000256" key="3">
    <source>
        <dbReference type="ARBA" id="ARBA00022801"/>
    </source>
</evidence>
<dbReference type="PROSITE" id="PS51192">
    <property type="entry name" value="HELICASE_ATP_BIND_1"/>
    <property type="match status" value="1"/>
</dbReference>
<evidence type="ECO:0000256" key="1">
    <source>
        <dbReference type="ARBA" id="ARBA00012552"/>
    </source>
</evidence>
<dbReference type="GO" id="GO:0043186">
    <property type="term" value="C:P granule"/>
    <property type="evidence" value="ECO:0007669"/>
    <property type="project" value="UniProtKB-ARBA"/>
</dbReference>
<proteinExistence type="inferred from homology"/>
<dbReference type="Pfam" id="PF00270">
    <property type="entry name" value="DEAD"/>
    <property type="match status" value="2"/>
</dbReference>
<dbReference type="PROSITE" id="PS00039">
    <property type="entry name" value="DEAD_ATP_HELICASE"/>
    <property type="match status" value="1"/>
</dbReference>
<dbReference type="GO" id="GO:0005524">
    <property type="term" value="F:ATP binding"/>
    <property type="evidence" value="ECO:0007669"/>
    <property type="project" value="UniProtKB-KW"/>
</dbReference>
<evidence type="ECO:0000259" key="12">
    <source>
        <dbReference type="PROSITE" id="PS51195"/>
    </source>
</evidence>
<dbReference type="InterPro" id="IPR014001">
    <property type="entry name" value="Helicase_ATP-bd"/>
</dbReference>
<dbReference type="Gene3D" id="3.40.50.300">
    <property type="entry name" value="P-loop containing nucleotide triphosphate hydrolases"/>
    <property type="match status" value="2"/>
</dbReference>
<keyword evidence="4 7" id="KW-0347">Helicase</keyword>
<keyword evidence="3 7" id="KW-0378">Hydrolase</keyword>
<comment type="similarity">
    <text evidence="7">Belongs to the DEAD box helicase family.</text>
</comment>
<evidence type="ECO:0000256" key="8">
    <source>
        <dbReference type="SAM" id="Coils"/>
    </source>
</evidence>
<feature type="domain" description="Helicase ATP-binding" evidence="10">
    <location>
        <begin position="169"/>
        <end position="390"/>
    </location>
</feature>
<dbReference type="Pfam" id="PF00271">
    <property type="entry name" value="Helicase_C"/>
    <property type="match status" value="1"/>
</dbReference>
<dbReference type="SMART" id="SM00490">
    <property type="entry name" value="HELICc"/>
    <property type="match status" value="1"/>
</dbReference>
<evidence type="ECO:0000259" key="10">
    <source>
        <dbReference type="PROSITE" id="PS51192"/>
    </source>
</evidence>
<keyword evidence="8" id="KW-0175">Coiled coil</keyword>
<dbReference type="CDD" id="cd18787">
    <property type="entry name" value="SF2_C_DEAD"/>
    <property type="match status" value="1"/>
</dbReference>
<evidence type="ECO:0000256" key="9">
    <source>
        <dbReference type="SAM" id="MobiDB-lite"/>
    </source>
</evidence>
<feature type="region of interest" description="Disordered" evidence="9">
    <location>
        <begin position="663"/>
        <end position="685"/>
    </location>
</feature>
<evidence type="ECO:0000256" key="2">
    <source>
        <dbReference type="ARBA" id="ARBA00022741"/>
    </source>
</evidence>
<keyword evidence="2 7" id="KW-0547">Nucleotide-binding</keyword>
<dbReference type="GO" id="GO:0005829">
    <property type="term" value="C:cytosol"/>
    <property type="evidence" value="ECO:0007669"/>
    <property type="project" value="TreeGrafter"/>
</dbReference>
<dbReference type="GO" id="GO:0003676">
    <property type="term" value="F:nucleic acid binding"/>
    <property type="evidence" value="ECO:0007669"/>
    <property type="project" value="InterPro"/>
</dbReference>
<dbReference type="SUPFAM" id="SSF52540">
    <property type="entry name" value="P-loop containing nucleoside triphosphate hydrolases"/>
    <property type="match status" value="2"/>
</dbReference>